<evidence type="ECO:0000313" key="2">
    <source>
        <dbReference type="EMBL" id="KAF2185000.1"/>
    </source>
</evidence>
<dbReference type="Proteomes" id="UP000800200">
    <property type="component" value="Unassembled WGS sequence"/>
</dbReference>
<dbReference type="AlphaFoldDB" id="A0A6A6E4B2"/>
<accession>A0A6A6E4B2</accession>
<evidence type="ECO:0000313" key="3">
    <source>
        <dbReference type="Proteomes" id="UP000800200"/>
    </source>
</evidence>
<feature type="region of interest" description="Disordered" evidence="1">
    <location>
        <begin position="15"/>
        <end position="66"/>
    </location>
</feature>
<name>A0A6A6E4B2_9PEZI</name>
<keyword evidence="3" id="KW-1185">Reference proteome</keyword>
<feature type="region of interest" description="Disordered" evidence="1">
    <location>
        <begin position="190"/>
        <end position="220"/>
    </location>
</feature>
<organism evidence="2 3">
    <name type="scientific">Zopfia rhizophila CBS 207.26</name>
    <dbReference type="NCBI Taxonomy" id="1314779"/>
    <lineage>
        <taxon>Eukaryota</taxon>
        <taxon>Fungi</taxon>
        <taxon>Dikarya</taxon>
        <taxon>Ascomycota</taxon>
        <taxon>Pezizomycotina</taxon>
        <taxon>Dothideomycetes</taxon>
        <taxon>Dothideomycetes incertae sedis</taxon>
        <taxon>Zopfiaceae</taxon>
        <taxon>Zopfia</taxon>
    </lineage>
</organism>
<reference evidence="2" key="1">
    <citation type="journal article" date="2020" name="Stud. Mycol.">
        <title>101 Dothideomycetes genomes: a test case for predicting lifestyles and emergence of pathogens.</title>
        <authorList>
            <person name="Haridas S."/>
            <person name="Albert R."/>
            <person name="Binder M."/>
            <person name="Bloem J."/>
            <person name="Labutti K."/>
            <person name="Salamov A."/>
            <person name="Andreopoulos B."/>
            <person name="Baker S."/>
            <person name="Barry K."/>
            <person name="Bills G."/>
            <person name="Bluhm B."/>
            <person name="Cannon C."/>
            <person name="Castanera R."/>
            <person name="Culley D."/>
            <person name="Daum C."/>
            <person name="Ezra D."/>
            <person name="Gonzalez J."/>
            <person name="Henrissat B."/>
            <person name="Kuo A."/>
            <person name="Liang C."/>
            <person name="Lipzen A."/>
            <person name="Lutzoni F."/>
            <person name="Magnuson J."/>
            <person name="Mondo S."/>
            <person name="Nolan M."/>
            <person name="Ohm R."/>
            <person name="Pangilinan J."/>
            <person name="Park H.-J."/>
            <person name="Ramirez L."/>
            <person name="Alfaro M."/>
            <person name="Sun H."/>
            <person name="Tritt A."/>
            <person name="Yoshinaga Y."/>
            <person name="Zwiers L.-H."/>
            <person name="Turgeon B."/>
            <person name="Goodwin S."/>
            <person name="Spatafora J."/>
            <person name="Crous P."/>
            <person name="Grigoriev I."/>
        </authorList>
    </citation>
    <scope>NUCLEOTIDE SEQUENCE</scope>
    <source>
        <strain evidence="2">CBS 207.26</strain>
    </source>
</reference>
<protein>
    <submittedName>
        <fullName evidence="2">Uncharacterized protein</fullName>
    </submittedName>
</protein>
<feature type="compositionally biased region" description="Basic and acidic residues" evidence="1">
    <location>
        <begin position="205"/>
        <end position="220"/>
    </location>
</feature>
<feature type="region of interest" description="Disordered" evidence="1">
    <location>
        <begin position="84"/>
        <end position="114"/>
    </location>
</feature>
<gene>
    <name evidence="2" type="ORF">K469DRAFT_779716</name>
</gene>
<proteinExistence type="predicted"/>
<evidence type="ECO:0000256" key="1">
    <source>
        <dbReference type="SAM" id="MobiDB-lite"/>
    </source>
</evidence>
<dbReference type="EMBL" id="ML994635">
    <property type="protein sequence ID" value="KAF2185000.1"/>
    <property type="molecule type" value="Genomic_DNA"/>
</dbReference>
<sequence length="526" mass="58531">MPVFPSLHCGFLHTTEGQSSLDEPTPATELKPYQPYLRIRGQPKSPLDGASDGPMETANDSIASLANPPRKVVKLVDYKKSRQFKERTQARLAADRQPPTDNRPADQPSSGDLQHENLLQPARSSVSTVASRPPALPPVDNQAFRKKKFNLIPEEREYLRCNGFCYFCREKTDPPHKAINCPQKKLFHPKGSLSERKSGTGRKWKREEERTRPTARAKDRVRIQPTAPSTDLWCQNQFNKPPPVLPTPPARGLVMSLGQPLELVAKPPVPVQPTVPEPTLIETEEAAALRTAPQQQRAPDGDASPQRVPEAPSTSAKEYEGRLDTSSSDSEPLIARSVRWRIEHGKTKEEQMYGAKERLTEDRPGGDVQPGVLWRMNKMTSNEENEEVDKDSEGEASQVFAHGTGNGVSMGLVEAQVPNLHVRRTTRNLDKTKPNYNEPEDLDVAAGPKLTPAKILTVSKSFAQRKRDAGLDACYRLGELHTAVFDILKKFSYKAIPTTSPSHDHEAELSKTYIESTSSRRTFPGI</sequence>
<feature type="region of interest" description="Disordered" evidence="1">
    <location>
        <begin position="290"/>
        <end position="331"/>
    </location>
</feature>